<evidence type="ECO:0000256" key="1">
    <source>
        <dbReference type="SAM" id="MobiDB-lite"/>
    </source>
</evidence>
<feature type="compositionally biased region" description="Polar residues" evidence="1">
    <location>
        <begin position="28"/>
        <end position="38"/>
    </location>
</feature>
<dbReference type="Proteomes" id="UP000835052">
    <property type="component" value="Unassembled WGS sequence"/>
</dbReference>
<feature type="region of interest" description="Disordered" evidence="1">
    <location>
        <begin position="440"/>
        <end position="474"/>
    </location>
</feature>
<sequence length="588" mass="63092">MSDNSRAASPAKKDTVPGTYASAVGNDGTATLPTSRIENVSDVHDYDRQFPALPTSDQRPPTATSRPCRGPMLRTTSPPLTWGTTGPRQGSLRRRQLNGASAALNVHPADLRPVGNSVVEPLETCQDRVVDSEQTGDQEGDGLAGTPADVFQGAGRPSHPSTITLGTISHLAIIKPSTSSPTTSATTENRDVENLSFSVNVASSSGGKVESPNEYGKSAVDSNMNNRAEQISETLSSRGVDVRDPSASESLLNSSANLLSRAKPFSTRPRFATRFRHNSRSTSVPANNFRTPNVDLNATVRPIGSRNFFGNDSVLDVSVGGAKADSDGRPKSTQNGDALNSLFKSFAQEPSFHPSIPGQGKSAVPGARTAIVATKIDLHMVRQRKRRIQELEDLAIQTKRKNQEPAVAEKPSQVANGVGYTESSQVEVVPVSVSQSLDSVDLDVTQVNTSEEPSSPLRDENRGSAASPFTPSPDLITVVERVPRPTTGCAEISREAEDSFQNFTVGKEFVSRRSDHQGRDDFNISFSAILAQDDISAETPLALTTGVAEDHTPVGTQKEMIFGRERKHHKTIGSSGRRISDRVWLQFC</sequence>
<evidence type="ECO:0000313" key="2">
    <source>
        <dbReference type="EMBL" id="CAD6193135.1"/>
    </source>
</evidence>
<feature type="region of interest" description="Disordered" evidence="1">
    <location>
        <begin position="131"/>
        <end position="157"/>
    </location>
</feature>
<proteinExistence type="predicted"/>
<evidence type="ECO:0000313" key="3">
    <source>
        <dbReference type="Proteomes" id="UP000835052"/>
    </source>
</evidence>
<protein>
    <submittedName>
        <fullName evidence="2">Uncharacterized protein</fullName>
    </submittedName>
</protein>
<reference evidence="2" key="1">
    <citation type="submission" date="2020-10" db="EMBL/GenBank/DDBJ databases">
        <authorList>
            <person name="Kikuchi T."/>
        </authorList>
    </citation>
    <scope>NUCLEOTIDE SEQUENCE</scope>
    <source>
        <strain evidence="2">NKZ352</strain>
    </source>
</reference>
<keyword evidence="3" id="KW-1185">Reference proteome</keyword>
<dbReference type="EMBL" id="CAJGYM010000032">
    <property type="protein sequence ID" value="CAD6193135.1"/>
    <property type="molecule type" value="Genomic_DNA"/>
</dbReference>
<dbReference type="AlphaFoldDB" id="A0A8S1HD55"/>
<organism evidence="2 3">
    <name type="scientific">Caenorhabditis auriculariae</name>
    <dbReference type="NCBI Taxonomy" id="2777116"/>
    <lineage>
        <taxon>Eukaryota</taxon>
        <taxon>Metazoa</taxon>
        <taxon>Ecdysozoa</taxon>
        <taxon>Nematoda</taxon>
        <taxon>Chromadorea</taxon>
        <taxon>Rhabditida</taxon>
        <taxon>Rhabditina</taxon>
        <taxon>Rhabditomorpha</taxon>
        <taxon>Rhabditoidea</taxon>
        <taxon>Rhabditidae</taxon>
        <taxon>Peloderinae</taxon>
        <taxon>Caenorhabditis</taxon>
    </lineage>
</organism>
<comment type="caution">
    <text evidence="2">The sequence shown here is derived from an EMBL/GenBank/DDBJ whole genome shotgun (WGS) entry which is preliminary data.</text>
</comment>
<feature type="compositionally biased region" description="Basic and acidic residues" evidence="1">
    <location>
        <begin position="39"/>
        <end position="48"/>
    </location>
</feature>
<accession>A0A8S1HD55</accession>
<feature type="compositionally biased region" description="Polar residues" evidence="1">
    <location>
        <begin position="55"/>
        <end position="65"/>
    </location>
</feature>
<feature type="compositionally biased region" description="Polar residues" evidence="1">
    <location>
        <begin position="74"/>
        <end position="88"/>
    </location>
</feature>
<gene>
    <name evidence="2" type="ORF">CAUJ_LOCUS9054</name>
</gene>
<name>A0A8S1HD55_9PELO</name>
<feature type="region of interest" description="Disordered" evidence="1">
    <location>
        <begin position="1"/>
        <end position="92"/>
    </location>
</feature>